<evidence type="ECO:0000313" key="2">
    <source>
        <dbReference type="EMBL" id="PKK77870.1"/>
    </source>
</evidence>
<feature type="compositionally biased region" description="Basic residues" evidence="1">
    <location>
        <begin position="13"/>
        <end position="27"/>
    </location>
</feature>
<reference evidence="2 3" key="1">
    <citation type="submission" date="2016-04" db="EMBL/GenBank/DDBJ databases">
        <title>Genome analyses suggest a sexual origin of heterokaryosis in a supposedly ancient asexual fungus.</title>
        <authorList>
            <person name="Ropars J."/>
            <person name="Sedzielewska K."/>
            <person name="Noel J."/>
            <person name="Charron P."/>
            <person name="Farinelli L."/>
            <person name="Marton T."/>
            <person name="Kruger M."/>
            <person name="Pelin A."/>
            <person name="Brachmann A."/>
            <person name="Corradi N."/>
        </authorList>
    </citation>
    <scope>NUCLEOTIDE SEQUENCE [LARGE SCALE GENOMIC DNA]</scope>
    <source>
        <strain evidence="2 3">C2</strain>
    </source>
</reference>
<protein>
    <submittedName>
        <fullName evidence="2">Uncharacterized protein</fullName>
    </submittedName>
</protein>
<evidence type="ECO:0000256" key="1">
    <source>
        <dbReference type="SAM" id="MobiDB-lite"/>
    </source>
</evidence>
<name>A0A2N1NVE1_9GLOM</name>
<dbReference type="EMBL" id="LLXL01000107">
    <property type="protein sequence ID" value="PKK77870.1"/>
    <property type="molecule type" value="Genomic_DNA"/>
</dbReference>
<gene>
    <name evidence="2" type="ORF">RhiirC2_731095</name>
</gene>
<evidence type="ECO:0000313" key="3">
    <source>
        <dbReference type="Proteomes" id="UP000233469"/>
    </source>
</evidence>
<accession>A0A2N1NVE1</accession>
<feature type="compositionally biased region" description="Polar residues" evidence="1">
    <location>
        <begin position="1"/>
        <end position="12"/>
    </location>
</feature>
<reference evidence="2 3" key="2">
    <citation type="submission" date="2017-10" db="EMBL/GenBank/DDBJ databases">
        <title>Extensive intraspecific genome diversity in a model arbuscular mycorrhizal fungus.</title>
        <authorList>
            <person name="Chen E.C.H."/>
            <person name="Morin E."/>
            <person name="Baudet D."/>
            <person name="Noel J."/>
            <person name="Ndikumana S."/>
            <person name="Charron P."/>
            <person name="St-Onge C."/>
            <person name="Giorgi J."/>
            <person name="Grigoriev I.V."/>
            <person name="Roux C."/>
            <person name="Martin F.M."/>
            <person name="Corradi N."/>
        </authorList>
    </citation>
    <scope>NUCLEOTIDE SEQUENCE [LARGE SCALE GENOMIC DNA]</scope>
    <source>
        <strain evidence="2 3">C2</strain>
    </source>
</reference>
<feature type="region of interest" description="Disordered" evidence="1">
    <location>
        <begin position="1"/>
        <end position="27"/>
    </location>
</feature>
<dbReference type="Proteomes" id="UP000233469">
    <property type="component" value="Unassembled WGS sequence"/>
</dbReference>
<proteinExistence type="predicted"/>
<dbReference type="AlphaFoldDB" id="A0A2N1NVE1"/>
<organism evidence="2 3">
    <name type="scientific">Rhizophagus irregularis</name>
    <dbReference type="NCBI Taxonomy" id="588596"/>
    <lineage>
        <taxon>Eukaryota</taxon>
        <taxon>Fungi</taxon>
        <taxon>Fungi incertae sedis</taxon>
        <taxon>Mucoromycota</taxon>
        <taxon>Glomeromycotina</taxon>
        <taxon>Glomeromycetes</taxon>
        <taxon>Glomerales</taxon>
        <taxon>Glomeraceae</taxon>
        <taxon>Rhizophagus</taxon>
    </lineage>
</organism>
<sequence length="60" mass="7387">MRFSNQHGSFQNHPRRIRRKMRHQKRQKRIFNDDTLKRLPQQNTNDPFANQLFNGLSSFF</sequence>
<comment type="caution">
    <text evidence="2">The sequence shown here is derived from an EMBL/GenBank/DDBJ whole genome shotgun (WGS) entry which is preliminary data.</text>
</comment>